<reference evidence="1 2" key="1">
    <citation type="submission" date="2019-03" db="EMBL/GenBank/DDBJ databases">
        <title>Genomic analyses of the natural microbiome of Caenorhabditis elegans.</title>
        <authorList>
            <person name="Samuel B."/>
        </authorList>
    </citation>
    <scope>NUCLEOTIDE SEQUENCE [LARGE SCALE GENOMIC DNA]</scope>
    <source>
        <strain evidence="1 2">JUb18</strain>
    </source>
</reference>
<dbReference type="RefSeq" id="WP_279513129.1">
    <property type="nucleotide sequence ID" value="NZ_SNYA01000009.1"/>
</dbReference>
<evidence type="ECO:0000313" key="2">
    <source>
        <dbReference type="Proteomes" id="UP000295601"/>
    </source>
</evidence>
<accession>A0A4R6RT60</accession>
<sequence length="42" mass="4253">MAIMRAGEKLADGAPPLTVAQVDRVVAALRTSSGESAEQLAA</sequence>
<dbReference type="AlphaFoldDB" id="A0A4R6RT60"/>
<evidence type="ECO:0000313" key="1">
    <source>
        <dbReference type="EMBL" id="TDP89497.1"/>
    </source>
</evidence>
<dbReference type="Proteomes" id="UP000295601">
    <property type="component" value="Unassembled WGS sequence"/>
</dbReference>
<organism evidence="1 2">
    <name type="scientific">Leucobacter luti</name>
    <dbReference type="NCBI Taxonomy" id="340320"/>
    <lineage>
        <taxon>Bacteria</taxon>
        <taxon>Bacillati</taxon>
        <taxon>Actinomycetota</taxon>
        <taxon>Actinomycetes</taxon>
        <taxon>Micrococcales</taxon>
        <taxon>Microbacteriaceae</taxon>
        <taxon>Leucobacter</taxon>
    </lineage>
</organism>
<protein>
    <submittedName>
        <fullName evidence="1">Uncharacterized protein</fullName>
    </submittedName>
</protein>
<proteinExistence type="predicted"/>
<keyword evidence="2" id="KW-1185">Reference proteome</keyword>
<dbReference type="EMBL" id="SNYA01000009">
    <property type="protein sequence ID" value="TDP89497.1"/>
    <property type="molecule type" value="Genomic_DNA"/>
</dbReference>
<gene>
    <name evidence="1" type="ORF">EDF62_3228</name>
</gene>
<name>A0A4R6RT60_9MICO</name>
<comment type="caution">
    <text evidence="1">The sequence shown here is derived from an EMBL/GenBank/DDBJ whole genome shotgun (WGS) entry which is preliminary data.</text>
</comment>